<dbReference type="Proteomes" id="UP000286701">
    <property type="component" value="Unassembled WGS sequence"/>
</dbReference>
<feature type="transmembrane region" description="Helical" evidence="3">
    <location>
        <begin position="12"/>
        <end position="31"/>
    </location>
</feature>
<comment type="caution">
    <text evidence="5">The sequence shown here is derived from an EMBL/GenBank/DDBJ whole genome shotgun (WGS) entry which is preliminary data.</text>
</comment>
<dbReference type="OrthoDB" id="9814535at2"/>
<dbReference type="InterPro" id="IPR000184">
    <property type="entry name" value="Bac_surfAg_D15"/>
</dbReference>
<sequence length="797" mass="91396">MKAYLTPGHYRIAILSILVVIISSCSVTRGIKPNQAIVRTLTLKGIDKEFAEAAVNYVDKEQQPNNWLNLQFYYTFSKKGKRNIGEAPRLLDSSLVEFSRLQLQKYLQNKGYLKAKVADSIVIKKQKAELIFTATEGPMFRIRNYKDSIADPNVKGLYRRTKAQYSHVNPGSRFDTDSLAYDRDQFFQVMKRNGYFDFYRQYVNFEPDSSYNQSIVDLVMIIDNPADKPAHPTFTINNTLITVTQSNGRKTGNPDTIQVDSQFRYVDYSGRFKPKTVTDYIFQKKGRLFDIDMQTLTTSRLSELNVFRNVPSPIYEKLPDSTNRLNTRIDITPLKRMSDRVEAEFLFNGGRYGYNIGNTFTNRNLFKQAAALQVKLNWSILFDSGRNAGDSKGIQNQEFKAGVSLIYPRIVSPFDFPNLAKFGVPHTTFSTNFSLFYQKGLVQRRSWINSITYDFFDTRTKQHSITPINIEFSSGNIDPIAKAELLKQNRYSYVYLIGRTTFTSGSQYTFQYNSIKLNTYENFYYFRGSLDLGGGTLNLLSRAFRTPKDSLGQRTFFGNAFSQYVKTEIDYRLYRSLGGERQFIFRFSPGIGIPYGNSNQLIFEKNFYTGGANDIRAWLPRTLGPGQFNRASYGVNGAADTTRARLKYLDQFGEIKMVANLEYRYKLVDNFFGTKLKGALFMDMGNVWRLHKTPDNPNGEFRLNNLFNSTAIGIGTGLRFDLSFFIFRLDAAFKFKDPQFNGADQWVLFRHANELFKSGDFKKAYLKANSTGVDSNGNYVGDSYNFMQLNFGIGLPF</sequence>
<dbReference type="GO" id="GO:0019867">
    <property type="term" value="C:outer membrane"/>
    <property type="evidence" value="ECO:0007669"/>
    <property type="project" value="InterPro"/>
</dbReference>
<dbReference type="Pfam" id="PF01103">
    <property type="entry name" value="Omp85"/>
    <property type="match status" value="1"/>
</dbReference>
<keyword evidence="3" id="KW-1133">Transmembrane helix</keyword>
<evidence type="ECO:0000313" key="6">
    <source>
        <dbReference type="Proteomes" id="UP000286701"/>
    </source>
</evidence>
<comment type="subcellular location">
    <subcellularLocation>
        <location evidence="1">Membrane</location>
    </subcellularLocation>
</comment>
<evidence type="ECO:0000313" key="5">
    <source>
        <dbReference type="EMBL" id="RWY57182.1"/>
    </source>
</evidence>
<dbReference type="EMBL" id="SBIW01000001">
    <property type="protein sequence ID" value="RWY57182.1"/>
    <property type="molecule type" value="Genomic_DNA"/>
</dbReference>
<keyword evidence="2 3" id="KW-0472">Membrane</keyword>
<organism evidence="5 6">
    <name type="scientific">Mucilaginibacter gilvus</name>
    <dbReference type="NCBI Taxonomy" id="2305909"/>
    <lineage>
        <taxon>Bacteria</taxon>
        <taxon>Pseudomonadati</taxon>
        <taxon>Bacteroidota</taxon>
        <taxon>Sphingobacteriia</taxon>
        <taxon>Sphingobacteriales</taxon>
        <taxon>Sphingobacteriaceae</taxon>
        <taxon>Mucilaginibacter</taxon>
    </lineage>
</organism>
<keyword evidence="3" id="KW-0812">Transmembrane</keyword>
<accession>A0A3S3XF99</accession>
<evidence type="ECO:0000259" key="4">
    <source>
        <dbReference type="Pfam" id="PF01103"/>
    </source>
</evidence>
<dbReference type="RefSeq" id="WP_128531689.1">
    <property type="nucleotide sequence ID" value="NZ_SBIW01000001.1"/>
</dbReference>
<protein>
    <recommendedName>
        <fullName evidence="4">Bacterial surface antigen (D15) domain-containing protein</fullName>
    </recommendedName>
</protein>
<proteinExistence type="predicted"/>
<name>A0A3S3XF99_9SPHI</name>
<gene>
    <name evidence="5" type="ORF">EPL05_01210</name>
</gene>
<evidence type="ECO:0000256" key="2">
    <source>
        <dbReference type="ARBA" id="ARBA00023136"/>
    </source>
</evidence>
<feature type="domain" description="Bacterial surface antigen (D15)" evidence="4">
    <location>
        <begin position="350"/>
        <end position="743"/>
    </location>
</feature>
<dbReference type="AlphaFoldDB" id="A0A3S3XF99"/>
<keyword evidence="6" id="KW-1185">Reference proteome</keyword>
<reference evidence="5 6" key="1">
    <citation type="submission" date="2019-01" db="EMBL/GenBank/DDBJ databases">
        <title>Mucilaginibacter antarcticum sp. nov., isolated from antarctic soil.</title>
        <authorList>
            <person name="Yan Y.-Q."/>
            <person name="Du Z.-J."/>
        </authorList>
    </citation>
    <scope>NUCLEOTIDE SEQUENCE [LARGE SCALE GENOMIC DNA]</scope>
    <source>
        <strain evidence="5 6">F01003</strain>
    </source>
</reference>
<dbReference type="Gene3D" id="2.40.160.50">
    <property type="entry name" value="membrane protein fhac: a member of the omp85/tpsb transporter family"/>
    <property type="match status" value="1"/>
</dbReference>
<evidence type="ECO:0000256" key="3">
    <source>
        <dbReference type="SAM" id="Phobius"/>
    </source>
</evidence>
<evidence type="ECO:0000256" key="1">
    <source>
        <dbReference type="ARBA" id="ARBA00004370"/>
    </source>
</evidence>
<dbReference type="PROSITE" id="PS51257">
    <property type="entry name" value="PROKAR_LIPOPROTEIN"/>
    <property type="match status" value="1"/>
</dbReference>